<keyword evidence="2" id="KW-0812">Transmembrane</keyword>
<dbReference type="Gene3D" id="2.60.40.1800">
    <property type="match status" value="3"/>
</dbReference>
<comment type="caution">
    <text evidence="4">The sequence shown here is derived from an EMBL/GenBank/DDBJ whole genome shotgun (WGS) entry which is preliminary data.</text>
</comment>
<organism evidence="4 5">
    <name type="scientific">Saccharopolyspora ipomoeae</name>
    <dbReference type="NCBI Taxonomy" id="3042027"/>
    <lineage>
        <taxon>Bacteria</taxon>
        <taxon>Bacillati</taxon>
        <taxon>Actinomycetota</taxon>
        <taxon>Actinomycetes</taxon>
        <taxon>Pseudonocardiales</taxon>
        <taxon>Pseudonocardiaceae</taxon>
        <taxon>Saccharopolyspora</taxon>
    </lineage>
</organism>
<keyword evidence="2" id="KW-1133">Transmembrane helix</keyword>
<feature type="compositionally biased region" description="Polar residues" evidence="1">
    <location>
        <begin position="160"/>
        <end position="179"/>
    </location>
</feature>
<reference evidence="4 5" key="1">
    <citation type="submission" date="2023-04" db="EMBL/GenBank/DDBJ databases">
        <title>Draft genome sequence of Saccharopolyspora sp. TS4A08 isolated from sweet potato rhizospheric soil.</title>
        <authorList>
            <person name="Suksaard P."/>
            <person name="Duangmal K."/>
        </authorList>
    </citation>
    <scope>NUCLEOTIDE SEQUENCE [LARGE SCALE GENOMIC DNA]</scope>
    <source>
        <strain evidence="4 5">TS4A08</strain>
    </source>
</reference>
<gene>
    <name evidence="4" type="ORF">QFW96_14770</name>
</gene>
<feature type="transmembrane region" description="Helical" evidence="2">
    <location>
        <begin position="374"/>
        <end position="392"/>
    </location>
</feature>
<evidence type="ECO:0000256" key="1">
    <source>
        <dbReference type="SAM" id="MobiDB-lite"/>
    </source>
</evidence>
<dbReference type="RefSeq" id="WP_281456214.1">
    <property type="nucleotide sequence ID" value="NZ_JASAOF010000008.1"/>
</dbReference>
<evidence type="ECO:0000256" key="2">
    <source>
        <dbReference type="SAM" id="Phobius"/>
    </source>
</evidence>
<dbReference type="EMBL" id="JASAOF010000008">
    <property type="protein sequence ID" value="MDI2029891.1"/>
    <property type="molecule type" value="Genomic_DNA"/>
</dbReference>
<feature type="compositionally biased region" description="Polar residues" evidence="1">
    <location>
        <begin position="222"/>
        <end position="239"/>
    </location>
</feature>
<protein>
    <submittedName>
        <fullName evidence="4">Ig-like domain-containing protein</fullName>
    </submittedName>
</protein>
<dbReference type="InterPro" id="IPR041498">
    <property type="entry name" value="Big_6"/>
</dbReference>
<dbReference type="NCBIfam" id="NF033510">
    <property type="entry name" value="Ca_tandemer"/>
    <property type="match status" value="2"/>
</dbReference>
<feature type="region of interest" description="Disordered" evidence="1">
    <location>
        <begin position="160"/>
        <end position="185"/>
    </location>
</feature>
<dbReference type="Pfam" id="PF17936">
    <property type="entry name" value="Big_6"/>
    <property type="match status" value="2"/>
</dbReference>
<dbReference type="Proteomes" id="UP001237595">
    <property type="component" value="Unassembled WGS sequence"/>
</dbReference>
<sequence length="400" mass="39316">MGAVSTSGNTTLNAGSVVSTATGNVASLSLINNLVQVQVLDSPTITATSDGTTGTVTADDYSVAVTIAGQTTVLTAGMSIPINLDLGFAQTNLTLSVGELQDNSVGATASGSMDFLNLSGSISAPLLGQIANLDLGLLPLSATATAPEGGVECDRVDAPTITSPLDGSTVTDNPPTITGTGVPGAEVTVYDNGQPIGTTTVNPDGTWTFTPTEPWSPGDHQITATQSGPDGATSDPSNSVTVTVPGPPAPEPPVITSPATGTTVDDTTPPITGTGEPGATVTVYDNGRLMGTAVVNSDGTWTFTPSEPLSCGEHTITATQTTDARAASEASAPVTITVACPSGGTGDGGGVQQTSGSGGGSTAPLAQTGSPVDVGLLGLLGVLLMLGGATAVHRTRKTKS</sequence>
<feature type="compositionally biased region" description="Low complexity" evidence="1">
    <location>
        <begin position="256"/>
        <end position="278"/>
    </location>
</feature>
<feature type="compositionally biased region" description="Gly residues" evidence="1">
    <location>
        <begin position="343"/>
        <end position="361"/>
    </location>
</feature>
<evidence type="ECO:0000313" key="5">
    <source>
        <dbReference type="Proteomes" id="UP001237595"/>
    </source>
</evidence>
<dbReference type="SUPFAM" id="SSF49478">
    <property type="entry name" value="Cna protein B-type domain"/>
    <property type="match status" value="2"/>
</dbReference>
<keyword evidence="5" id="KW-1185">Reference proteome</keyword>
<accession>A0ABT6PR17</accession>
<feature type="region of interest" description="Disordered" evidence="1">
    <location>
        <begin position="341"/>
        <end position="366"/>
    </location>
</feature>
<feature type="compositionally biased region" description="Pro residues" evidence="1">
    <location>
        <begin position="245"/>
        <end position="255"/>
    </location>
</feature>
<proteinExistence type="predicted"/>
<feature type="region of interest" description="Disordered" evidence="1">
    <location>
        <begin position="212"/>
        <end position="278"/>
    </location>
</feature>
<keyword evidence="2" id="KW-0472">Membrane</keyword>
<evidence type="ECO:0000313" key="4">
    <source>
        <dbReference type="EMBL" id="MDI2029891.1"/>
    </source>
</evidence>
<evidence type="ECO:0000259" key="3">
    <source>
        <dbReference type="Pfam" id="PF17936"/>
    </source>
</evidence>
<name>A0ABT6PR17_9PSEU</name>
<feature type="domain" description="Bacterial Ig" evidence="3">
    <location>
        <begin position="167"/>
        <end position="238"/>
    </location>
</feature>
<feature type="domain" description="Bacterial Ig" evidence="3">
    <location>
        <begin position="260"/>
        <end position="338"/>
    </location>
</feature>